<feature type="domain" description="Endonuclease/exonuclease/phosphatase" evidence="1">
    <location>
        <begin position="38"/>
        <end position="267"/>
    </location>
</feature>
<dbReference type="STRING" id="771875.Ferpe_1746"/>
<dbReference type="Gene3D" id="3.60.10.10">
    <property type="entry name" value="Endonuclease/exonuclease/phosphatase"/>
    <property type="match status" value="1"/>
</dbReference>
<sequence length="285" mass="33306">METLRILTLNLHTYQEVVFEKGDTLEMFLGKYKPIQQKIANFIVENDIDFAFFQEAGQYIDDLSDKEVFGIKIKKSNYVRILSELIAGKEYYFAWDISHYGFGVWEEGLGIISSKLFVEFESRYVSKEKDLRSFYSRKIVRARVRDGDDLIDLYCVHLNWKEVGFVEEFLNLVNWIEEIGNDRFVIAGDFNIPYGSEEYQFVINTKIFGKRLIDTWAIANPEKPAQPTFRGDILSKASERIDYIFIPEGWEVKMSEIVFDKEKVSDHMGIFCEVFNKCNSKNKGA</sequence>
<dbReference type="eggNOG" id="COG3568">
    <property type="taxonomic scope" value="Bacteria"/>
</dbReference>
<dbReference type="AlphaFoldDB" id="H9UE56"/>
<dbReference type="OrthoDB" id="9812537at2"/>
<organism evidence="2 3">
    <name type="scientific">Fervidobacterium pennivorans (strain DSM 9078 / Ven5)</name>
    <dbReference type="NCBI Taxonomy" id="771875"/>
    <lineage>
        <taxon>Bacteria</taxon>
        <taxon>Thermotogati</taxon>
        <taxon>Thermotogota</taxon>
        <taxon>Thermotogae</taxon>
        <taxon>Thermotogales</taxon>
        <taxon>Fervidobacteriaceae</taxon>
        <taxon>Fervidobacterium</taxon>
    </lineage>
</organism>
<dbReference type="KEGG" id="fpe:Ferpe_1746"/>
<dbReference type="Proteomes" id="UP000007384">
    <property type="component" value="Chromosome"/>
</dbReference>
<gene>
    <name evidence="2" type="ordered locus">Ferpe_1746</name>
</gene>
<evidence type="ECO:0000313" key="3">
    <source>
        <dbReference type="Proteomes" id="UP000007384"/>
    </source>
</evidence>
<evidence type="ECO:0000313" key="2">
    <source>
        <dbReference type="EMBL" id="AFG35799.1"/>
    </source>
</evidence>
<dbReference type="EMBL" id="CP003260">
    <property type="protein sequence ID" value="AFG35799.1"/>
    <property type="molecule type" value="Genomic_DNA"/>
</dbReference>
<dbReference type="PATRIC" id="fig|771875.3.peg.1771"/>
<proteinExistence type="predicted"/>
<dbReference type="GO" id="GO:0016787">
    <property type="term" value="F:hydrolase activity"/>
    <property type="evidence" value="ECO:0007669"/>
    <property type="project" value="UniProtKB-KW"/>
</dbReference>
<dbReference type="Pfam" id="PF03372">
    <property type="entry name" value="Exo_endo_phos"/>
    <property type="match status" value="1"/>
</dbReference>
<dbReference type="InterPro" id="IPR036691">
    <property type="entry name" value="Endo/exonu/phosph_ase_sf"/>
</dbReference>
<protein>
    <submittedName>
        <fullName evidence="2">Metal-dependent hydrolase</fullName>
    </submittedName>
</protein>
<keyword evidence="3" id="KW-1185">Reference proteome</keyword>
<accession>H9UE56</accession>
<keyword evidence="2" id="KW-0378">Hydrolase</keyword>
<reference evidence="2" key="1">
    <citation type="submission" date="2012-03" db="EMBL/GenBank/DDBJ databases">
        <title>Complete sequence of Fervidobacterium pennivorans DSM 9078.</title>
        <authorList>
            <consortium name="US DOE Joint Genome Institute"/>
            <person name="Lucas S."/>
            <person name="Han J."/>
            <person name="Lapidus A."/>
            <person name="Cheng J.-F."/>
            <person name="Goodwin L."/>
            <person name="Pitluck S."/>
            <person name="Peters L."/>
            <person name="Ovchinnikova G."/>
            <person name="Lu M."/>
            <person name="Detter J.C."/>
            <person name="Han C."/>
            <person name="Tapia R."/>
            <person name="Land M."/>
            <person name="Hauser L."/>
            <person name="Kyrpides N."/>
            <person name="Ivanova N."/>
            <person name="Pagani I."/>
            <person name="Noll K.M."/>
            <person name="Woyke T."/>
        </authorList>
    </citation>
    <scope>NUCLEOTIDE SEQUENCE</scope>
    <source>
        <strain evidence="2">DSM 9078</strain>
    </source>
</reference>
<dbReference type="SUPFAM" id="SSF56219">
    <property type="entry name" value="DNase I-like"/>
    <property type="match status" value="1"/>
</dbReference>
<dbReference type="InterPro" id="IPR005135">
    <property type="entry name" value="Endo/exonuclease/phosphatase"/>
</dbReference>
<dbReference type="HOGENOM" id="CLU_086635_0_0_0"/>
<dbReference type="RefSeq" id="WP_014452228.1">
    <property type="nucleotide sequence ID" value="NC_017095.1"/>
</dbReference>
<name>H9UE56_FERPD</name>
<evidence type="ECO:0000259" key="1">
    <source>
        <dbReference type="Pfam" id="PF03372"/>
    </source>
</evidence>